<dbReference type="EMBL" id="CP001821">
    <property type="protein sequence ID" value="ACZ29593.1"/>
    <property type="molecule type" value="Genomic_DNA"/>
</dbReference>
<keyword evidence="2" id="KW-1185">Reference proteome</keyword>
<sequence length="121" mass="13026">MSGERVESAADLAAMPDGTVVRSDAGTIACRFDAQHGVVFGDDRPFPWATLRLPVVVLYRPDRDLIAEAEARGAARAADRIAAALRVEMRRHDAEQIGFSAIGDAYAEAARIAEQIGETDE</sequence>
<protein>
    <submittedName>
        <fullName evidence="1">Uncharacterized protein</fullName>
    </submittedName>
</protein>
<dbReference type="OrthoDB" id="5198474at2"/>
<proteinExistence type="predicted"/>
<dbReference type="HOGENOM" id="CLU_2037174_0_0_11"/>
<dbReference type="RefSeq" id="WP_012877337.1">
    <property type="nucleotide sequence ID" value="NC_013530.1"/>
</dbReference>
<accession>D1BWL1</accession>
<dbReference type="STRING" id="446471.Xcel_0554"/>
<evidence type="ECO:0000313" key="2">
    <source>
        <dbReference type="Proteomes" id="UP000002255"/>
    </source>
</evidence>
<organism evidence="1 2">
    <name type="scientific">Xylanimonas cellulosilytica (strain DSM 15894 / JCM 12276 / CECT 5975 / KCTC 9989 / LMG 20990 / NBRC 107835 / XIL07)</name>
    <dbReference type="NCBI Taxonomy" id="446471"/>
    <lineage>
        <taxon>Bacteria</taxon>
        <taxon>Bacillati</taxon>
        <taxon>Actinomycetota</taxon>
        <taxon>Actinomycetes</taxon>
        <taxon>Micrococcales</taxon>
        <taxon>Promicromonosporaceae</taxon>
        <taxon>Xylanimonas</taxon>
    </lineage>
</organism>
<dbReference type="Proteomes" id="UP000002255">
    <property type="component" value="Chromosome"/>
</dbReference>
<reference evidence="2" key="1">
    <citation type="submission" date="2009-11" db="EMBL/GenBank/DDBJ databases">
        <title>The complete chromosome of Xylanimonas cellulosilytica DSM 15894.</title>
        <authorList>
            <consortium name="US DOE Joint Genome Institute (JGI-PGF)"/>
            <person name="Lucas S."/>
            <person name="Copeland A."/>
            <person name="Lapidus A."/>
            <person name="Glavina del Rio T."/>
            <person name="Dalin E."/>
            <person name="Tice H."/>
            <person name="Bruce D."/>
            <person name="Goodwin L."/>
            <person name="Pitluck S."/>
            <person name="Kyrpides N."/>
            <person name="Mavromatis K."/>
            <person name="Ivanova N."/>
            <person name="Mikhailova N."/>
            <person name="Foster B."/>
            <person name="Clum A."/>
            <person name="Brettin T."/>
            <person name="Detter J.C."/>
            <person name="Han C."/>
            <person name="Larimer F."/>
            <person name="Land M."/>
            <person name="Hauser L."/>
            <person name="Markowitz V."/>
            <person name="Cheng J.F."/>
            <person name="Hugenholtz P."/>
            <person name="Woyke T."/>
            <person name="Wu D."/>
            <person name="Gehrich-Schroeter G."/>
            <person name="Schneider S."/>
            <person name="Pukall S.R."/>
            <person name="Klenk H.P."/>
            <person name="Eisen J.A."/>
        </authorList>
    </citation>
    <scope>NUCLEOTIDE SEQUENCE [LARGE SCALE GENOMIC DNA]</scope>
    <source>
        <strain evidence="2">DSM 15894 / CECT 5975 / LMG 20990 / XIL07</strain>
    </source>
</reference>
<gene>
    <name evidence="1" type="ordered locus">Xcel_0554</name>
</gene>
<dbReference type="AlphaFoldDB" id="D1BWL1"/>
<reference evidence="1 2" key="2">
    <citation type="journal article" date="2010" name="Stand. Genomic Sci.">
        <title>Complete genome sequence of Xylanimonas cellulosilytica type strain (XIL07).</title>
        <authorList>
            <person name="Foster B."/>
            <person name="Pukall R."/>
            <person name="Abt B."/>
            <person name="Nolan M."/>
            <person name="Glavina Del Rio T."/>
            <person name="Chen F."/>
            <person name="Lucas S."/>
            <person name="Tice H."/>
            <person name="Pitluck S."/>
            <person name="Cheng J.-F."/>
            <person name="Chertkov O."/>
            <person name="Brettin T."/>
            <person name="Han C."/>
            <person name="Detter J.C."/>
            <person name="Bruce D."/>
            <person name="Goodwin L."/>
            <person name="Ivanova N."/>
            <person name="Mavromatis K."/>
            <person name="Pati A."/>
            <person name="Mikhailova N."/>
            <person name="Chen A."/>
            <person name="Palaniappan K."/>
            <person name="Land M."/>
            <person name="Hauser L."/>
            <person name="Chang Y.-J."/>
            <person name="Jeffries C.D."/>
            <person name="Chain P."/>
            <person name="Rohde M."/>
            <person name="Goeker M."/>
            <person name="Bristow J."/>
            <person name="Eisen J.A."/>
            <person name="Markowitz V."/>
            <person name="Hugenholtz P."/>
            <person name="Kyrpides N.C."/>
            <person name="Klenk H.-P."/>
            <person name="Lapidus A."/>
        </authorList>
    </citation>
    <scope>NUCLEOTIDE SEQUENCE [LARGE SCALE GENOMIC DNA]</scope>
    <source>
        <strain evidence="2">DSM 15894 / CECT 5975 / LMG 20990 / XIL07</strain>
    </source>
</reference>
<name>D1BWL1_XYLCX</name>
<dbReference type="KEGG" id="xce:Xcel_0554"/>
<evidence type="ECO:0000313" key="1">
    <source>
        <dbReference type="EMBL" id="ACZ29593.1"/>
    </source>
</evidence>